<proteinExistence type="inferred from homology"/>
<evidence type="ECO:0000256" key="3">
    <source>
        <dbReference type="ARBA" id="ARBA00022729"/>
    </source>
</evidence>
<dbReference type="GO" id="GO:0030313">
    <property type="term" value="C:cell envelope"/>
    <property type="evidence" value="ECO:0007669"/>
    <property type="project" value="UniProtKB-SubCell"/>
</dbReference>
<organism evidence="6 7">
    <name type="scientific">Brachyspira pilosicoli</name>
    <name type="common">Serpulina pilosicoli</name>
    <dbReference type="NCBI Taxonomy" id="52584"/>
    <lineage>
        <taxon>Bacteria</taxon>
        <taxon>Pseudomonadati</taxon>
        <taxon>Spirochaetota</taxon>
        <taxon>Spirochaetia</taxon>
        <taxon>Brachyspirales</taxon>
        <taxon>Brachyspiraceae</taxon>
        <taxon>Brachyspira</taxon>
    </lineage>
</organism>
<dbReference type="EMBL" id="SAXY01000072">
    <property type="protein sequence ID" value="TXJ36417.1"/>
    <property type="molecule type" value="Genomic_DNA"/>
</dbReference>
<comment type="subcellular location">
    <subcellularLocation>
        <location evidence="1">Cell envelope</location>
    </subcellularLocation>
</comment>
<name>A0A5C8EEC0_BRAPL</name>
<evidence type="ECO:0000256" key="1">
    <source>
        <dbReference type="ARBA" id="ARBA00004196"/>
    </source>
</evidence>
<evidence type="ECO:0000256" key="2">
    <source>
        <dbReference type="ARBA" id="ARBA00010333"/>
    </source>
</evidence>
<comment type="caution">
    <text evidence="6">The sequence shown here is derived from an EMBL/GenBank/DDBJ whole genome shotgun (WGS) entry which is preliminary data.</text>
</comment>
<dbReference type="PROSITE" id="PS51257">
    <property type="entry name" value="PROKAR_LIPOPROTEIN"/>
    <property type="match status" value="1"/>
</dbReference>
<accession>A0A5C8EEC0</accession>
<dbReference type="InterPro" id="IPR018313">
    <property type="entry name" value="SBP_3_CS"/>
</dbReference>
<evidence type="ECO:0000259" key="5">
    <source>
        <dbReference type="SMART" id="SM00062"/>
    </source>
</evidence>
<comment type="similarity">
    <text evidence="2 4">Belongs to the bacterial solute-binding protein 3 family.</text>
</comment>
<dbReference type="PROSITE" id="PS01039">
    <property type="entry name" value="SBP_BACTERIAL_3"/>
    <property type="match status" value="1"/>
</dbReference>
<evidence type="ECO:0000313" key="6">
    <source>
        <dbReference type="EMBL" id="TXJ36417.1"/>
    </source>
</evidence>
<dbReference type="CDD" id="cd00996">
    <property type="entry name" value="PBP2_AatB_like"/>
    <property type="match status" value="1"/>
</dbReference>
<gene>
    <name evidence="6" type="ORF">EPJ72_12015</name>
</gene>
<evidence type="ECO:0000313" key="7">
    <source>
        <dbReference type="Proteomes" id="UP000323176"/>
    </source>
</evidence>
<dbReference type="PANTHER" id="PTHR35936:SF34">
    <property type="entry name" value="ABC TRANSPORTER EXTRACELLULAR-BINDING PROTEIN YCKB-RELATED"/>
    <property type="match status" value="1"/>
</dbReference>
<feature type="domain" description="Solute-binding protein family 3/N-terminal" evidence="5">
    <location>
        <begin position="44"/>
        <end position="268"/>
    </location>
</feature>
<dbReference type="InterPro" id="IPR001638">
    <property type="entry name" value="Solute-binding_3/MltF_N"/>
</dbReference>
<dbReference type="SUPFAM" id="SSF53850">
    <property type="entry name" value="Periplasmic binding protein-like II"/>
    <property type="match status" value="1"/>
</dbReference>
<dbReference type="OrthoDB" id="9775197at2"/>
<reference evidence="6 7" key="1">
    <citation type="journal article" date="1992" name="Lakartidningen">
        <title>[Penicillin V and not amoxicillin is the first choice preparation in acute otitis].</title>
        <authorList>
            <person name="Kamme C."/>
            <person name="Lundgren K."/>
            <person name="Prellner K."/>
        </authorList>
    </citation>
    <scope>NUCLEOTIDE SEQUENCE [LARGE SCALE GENOMIC DNA]</scope>
    <source>
        <strain evidence="6 7">PC5538III-hc</strain>
    </source>
</reference>
<dbReference type="SMART" id="SM00062">
    <property type="entry name" value="PBPb"/>
    <property type="match status" value="1"/>
</dbReference>
<dbReference type="PANTHER" id="PTHR35936">
    <property type="entry name" value="MEMBRANE-BOUND LYTIC MUREIN TRANSGLYCOSYLASE F"/>
    <property type="match status" value="1"/>
</dbReference>
<evidence type="ECO:0000256" key="4">
    <source>
        <dbReference type="RuleBase" id="RU003744"/>
    </source>
</evidence>
<dbReference type="Gene3D" id="3.40.190.10">
    <property type="entry name" value="Periplasmic binding protein-like II"/>
    <property type="match status" value="2"/>
</dbReference>
<dbReference type="Pfam" id="PF00497">
    <property type="entry name" value="SBP_bac_3"/>
    <property type="match status" value="1"/>
</dbReference>
<dbReference type="AlphaFoldDB" id="A0A5C8EEC0"/>
<dbReference type="Proteomes" id="UP000323176">
    <property type="component" value="Unassembled WGS sequence"/>
</dbReference>
<protein>
    <submittedName>
        <fullName evidence="6">Amino acid ABC transporter substrate-binding protein</fullName>
    </submittedName>
</protein>
<keyword evidence="3" id="KW-0732">Signal</keyword>
<sequence length="273" mass="30476">MKRIITLFFIFIFAVSCSKTQTQNAAQSSSASDNSLQKVKESGKLVLGLDDTFAPMGFRDEVGNIVGFDIDLAKEVASRLGVELEAKPIDWSSAVLSLKKGDVDVVWNGFAISESRKQQVNFTKPYLNNRLMIVKNADRADIKTKEDLKGKILGVQTGSSNYESLEADPISKEAKEIRQYDFNVNAFLDLEAKRIDAVIVDEIVARYYISKENADFELLEEYPITYKSFGVGIRKTDAELLNAIDKVLDDMRADGKAAEISTKWFGKDVFVRG</sequence>